<dbReference type="Pfam" id="PF14525">
    <property type="entry name" value="AraC_binding_2"/>
    <property type="match status" value="1"/>
</dbReference>
<dbReference type="Pfam" id="PF12833">
    <property type="entry name" value="HTH_18"/>
    <property type="match status" value="1"/>
</dbReference>
<comment type="caution">
    <text evidence="5">The sequence shown here is derived from an EMBL/GenBank/DDBJ whole genome shotgun (WGS) entry which is preliminary data.</text>
</comment>
<evidence type="ECO:0000313" key="5">
    <source>
        <dbReference type="EMBL" id="RII83182.1"/>
    </source>
</evidence>
<feature type="domain" description="HTH araC/xylS-type" evidence="4">
    <location>
        <begin position="306"/>
        <end position="405"/>
    </location>
</feature>
<dbReference type="SMART" id="SM00342">
    <property type="entry name" value="HTH_ARAC"/>
    <property type="match status" value="1"/>
</dbReference>
<keyword evidence="6" id="KW-1185">Reference proteome</keyword>
<reference evidence="5 6" key="1">
    <citation type="submission" date="2017-08" db="EMBL/GenBank/DDBJ databases">
        <title>Pusillimonas indicus sp. nov., a member of the family Alcaligenaceae isolated from surface seawater.</title>
        <authorList>
            <person name="Li J."/>
        </authorList>
    </citation>
    <scope>NUCLEOTIDE SEQUENCE [LARGE SCALE GENOMIC DNA]</scope>
    <source>
        <strain evidence="5 6">17-4A</strain>
    </source>
</reference>
<dbReference type="InterPro" id="IPR050204">
    <property type="entry name" value="AraC_XylS_family_regulators"/>
</dbReference>
<dbReference type="Gene3D" id="1.10.10.60">
    <property type="entry name" value="Homeodomain-like"/>
    <property type="match status" value="1"/>
</dbReference>
<dbReference type="InterPro" id="IPR018062">
    <property type="entry name" value="HTH_AraC-typ_CS"/>
</dbReference>
<name>A0ABX9MWH9_9BURK</name>
<accession>A0ABX9MWH9</accession>
<evidence type="ECO:0000313" key="6">
    <source>
        <dbReference type="Proteomes" id="UP000266483"/>
    </source>
</evidence>
<protein>
    <recommendedName>
        <fullName evidence="4">HTH araC/xylS-type domain-containing protein</fullName>
    </recommendedName>
</protein>
<proteinExistence type="predicted"/>
<dbReference type="Proteomes" id="UP000266483">
    <property type="component" value="Unassembled WGS sequence"/>
</dbReference>
<keyword evidence="3" id="KW-0804">Transcription</keyword>
<evidence type="ECO:0000259" key="4">
    <source>
        <dbReference type="PROSITE" id="PS01124"/>
    </source>
</evidence>
<evidence type="ECO:0000256" key="3">
    <source>
        <dbReference type="ARBA" id="ARBA00023163"/>
    </source>
</evidence>
<evidence type="ECO:0000256" key="2">
    <source>
        <dbReference type="ARBA" id="ARBA00023125"/>
    </source>
</evidence>
<evidence type="ECO:0000256" key="1">
    <source>
        <dbReference type="ARBA" id="ARBA00023015"/>
    </source>
</evidence>
<keyword evidence="2" id="KW-0238">DNA-binding</keyword>
<dbReference type="EMBL" id="NQOU01000002">
    <property type="protein sequence ID" value="RII83182.1"/>
    <property type="molecule type" value="Genomic_DNA"/>
</dbReference>
<dbReference type="InterPro" id="IPR018060">
    <property type="entry name" value="HTH_AraC"/>
</dbReference>
<gene>
    <name evidence="5" type="ORF">CJO09_06120</name>
</gene>
<dbReference type="PROSITE" id="PS00041">
    <property type="entry name" value="HTH_ARAC_FAMILY_1"/>
    <property type="match status" value="1"/>
</dbReference>
<organism evidence="5 6">
    <name type="scientific">Neopusillimonas maritima</name>
    <dbReference type="NCBI Taxonomy" id="2026239"/>
    <lineage>
        <taxon>Bacteria</taxon>
        <taxon>Pseudomonadati</taxon>
        <taxon>Pseudomonadota</taxon>
        <taxon>Betaproteobacteria</taxon>
        <taxon>Burkholderiales</taxon>
        <taxon>Alcaligenaceae</taxon>
        <taxon>Neopusillimonas</taxon>
    </lineage>
</organism>
<sequence length="411" mass="45561">MQGDHRRSLTHGFPQLVLALPKRIAPFLPARCRTPFRPREVPDSTHDSFTSKVPNVAEWRHLYPAVSNHRANTVQHLEHLNLSKLNDHLVFHSDSPSEVRAKLGGILSEHDLTLGKGRVDTTLFQRKLNDISVMKLTYGAEVNIEASPFKGFSLVQTPLSGSFEVEIGGCRKTFGQGDVAVLSPQHHFGIHWQEGSEQLILKVPHHLLCRHFNGAPSGTTQAVAGFTSPAFKLDGSLNLIWHSLVQQAIDLPNGAGKLNNLWLAHFEQTIALFLLTHQTADAGKPEVSHYTPASSSPFKGNSAPLERMETYIQQRLCAPISLVDLSLAAGLSPRSLNALCHKYYGVSPMVLLRNMRLDAVREKLQSCPGANVTRVALDHGFGHLGRFSAYYRERFGELPRDTTSNQFLPCM</sequence>
<keyword evidence="1" id="KW-0805">Transcription regulation</keyword>
<dbReference type="InterPro" id="IPR035418">
    <property type="entry name" value="AraC-bd_2"/>
</dbReference>
<dbReference type="PANTHER" id="PTHR46796">
    <property type="entry name" value="HTH-TYPE TRANSCRIPTIONAL ACTIVATOR RHAS-RELATED"/>
    <property type="match status" value="1"/>
</dbReference>
<dbReference type="PROSITE" id="PS01124">
    <property type="entry name" value="HTH_ARAC_FAMILY_2"/>
    <property type="match status" value="1"/>
</dbReference>